<name>A0A9P4QJ93_9PLEO</name>
<sequence>MLFVLVAERADFIVTLGDCAVSFLHFPYSTTTGMCVFSRDSVISAVRKRTSVAPALGESEKEEPGVWRKQQHPHIPPVSRSRSFGEYFLIAVTCTSFLLCTLAIATLSILRGWGTTSDLILGRFNITSQNTLLVAFLVNTPQLILSFCYLSINSICTSMAGAREWNQMGVARKGLRVT</sequence>
<protein>
    <submittedName>
        <fullName evidence="2">Uncharacterized protein</fullName>
    </submittedName>
</protein>
<gene>
    <name evidence="2" type="ORF">EJ04DRAFT_530010</name>
</gene>
<evidence type="ECO:0000256" key="1">
    <source>
        <dbReference type="SAM" id="Phobius"/>
    </source>
</evidence>
<organism evidence="2 3">
    <name type="scientific">Polyplosphaeria fusca</name>
    <dbReference type="NCBI Taxonomy" id="682080"/>
    <lineage>
        <taxon>Eukaryota</taxon>
        <taxon>Fungi</taxon>
        <taxon>Dikarya</taxon>
        <taxon>Ascomycota</taxon>
        <taxon>Pezizomycotina</taxon>
        <taxon>Dothideomycetes</taxon>
        <taxon>Pleosporomycetidae</taxon>
        <taxon>Pleosporales</taxon>
        <taxon>Tetraplosphaeriaceae</taxon>
        <taxon>Polyplosphaeria</taxon>
    </lineage>
</organism>
<dbReference type="PANTHER" id="PTHR35395:SF1">
    <property type="entry name" value="DUF6536 DOMAIN-CONTAINING PROTEIN"/>
    <property type="match status" value="1"/>
</dbReference>
<comment type="caution">
    <text evidence="2">The sequence shown here is derived from an EMBL/GenBank/DDBJ whole genome shotgun (WGS) entry which is preliminary data.</text>
</comment>
<keyword evidence="1" id="KW-0472">Membrane</keyword>
<proteinExistence type="predicted"/>
<dbReference type="PANTHER" id="PTHR35395">
    <property type="entry name" value="DUF6536 DOMAIN-CONTAINING PROTEIN"/>
    <property type="match status" value="1"/>
</dbReference>
<keyword evidence="1" id="KW-0812">Transmembrane</keyword>
<evidence type="ECO:0000313" key="3">
    <source>
        <dbReference type="Proteomes" id="UP000799444"/>
    </source>
</evidence>
<keyword evidence="3" id="KW-1185">Reference proteome</keyword>
<feature type="transmembrane region" description="Helical" evidence="1">
    <location>
        <begin position="87"/>
        <end position="110"/>
    </location>
</feature>
<dbReference type="OrthoDB" id="5429634at2759"/>
<feature type="transmembrane region" description="Helical" evidence="1">
    <location>
        <begin position="131"/>
        <end position="152"/>
    </location>
</feature>
<reference evidence="2" key="1">
    <citation type="journal article" date="2020" name="Stud. Mycol.">
        <title>101 Dothideomycetes genomes: a test case for predicting lifestyles and emergence of pathogens.</title>
        <authorList>
            <person name="Haridas S."/>
            <person name="Albert R."/>
            <person name="Binder M."/>
            <person name="Bloem J."/>
            <person name="Labutti K."/>
            <person name="Salamov A."/>
            <person name="Andreopoulos B."/>
            <person name="Baker S."/>
            <person name="Barry K."/>
            <person name="Bills G."/>
            <person name="Bluhm B."/>
            <person name="Cannon C."/>
            <person name="Castanera R."/>
            <person name="Culley D."/>
            <person name="Daum C."/>
            <person name="Ezra D."/>
            <person name="Gonzalez J."/>
            <person name="Henrissat B."/>
            <person name="Kuo A."/>
            <person name="Liang C."/>
            <person name="Lipzen A."/>
            <person name="Lutzoni F."/>
            <person name="Magnuson J."/>
            <person name="Mondo S."/>
            <person name="Nolan M."/>
            <person name="Ohm R."/>
            <person name="Pangilinan J."/>
            <person name="Park H.-J."/>
            <person name="Ramirez L."/>
            <person name="Alfaro M."/>
            <person name="Sun H."/>
            <person name="Tritt A."/>
            <person name="Yoshinaga Y."/>
            <person name="Zwiers L.-H."/>
            <person name="Turgeon B."/>
            <person name="Goodwin S."/>
            <person name="Spatafora J."/>
            <person name="Crous P."/>
            <person name="Grigoriev I."/>
        </authorList>
    </citation>
    <scope>NUCLEOTIDE SEQUENCE</scope>
    <source>
        <strain evidence="2">CBS 125425</strain>
    </source>
</reference>
<keyword evidence="1" id="KW-1133">Transmembrane helix</keyword>
<dbReference type="EMBL" id="ML996397">
    <property type="protein sequence ID" value="KAF2726745.1"/>
    <property type="molecule type" value="Genomic_DNA"/>
</dbReference>
<dbReference type="Proteomes" id="UP000799444">
    <property type="component" value="Unassembled WGS sequence"/>
</dbReference>
<evidence type="ECO:0000313" key="2">
    <source>
        <dbReference type="EMBL" id="KAF2726745.1"/>
    </source>
</evidence>
<dbReference type="AlphaFoldDB" id="A0A9P4QJ93"/>
<accession>A0A9P4QJ93</accession>